<gene>
    <name evidence="1" type="ORF">NIES2135_25160</name>
</gene>
<proteinExistence type="predicted"/>
<evidence type="ECO:0000313" key="2">
    <source>
        <dbReference type="Proteomes" id="UP000217895"/>
    </source>
</evidence>
<accession>A0A1Z4JG03</accession>
<dbReference type="Proteomes" id="UP000217895">
    <property type="component" value="Chromosome"/>
</dbReference>
<keyword evidence="2" id="KW-1185">Reference proteome</keyword>
<sequence length="174" mass="19054">MRSKLLSAIALPTLILALSLSISTLTIRPASANVGLPMNQVVQALRRVRIPLLIPEILPFRGEGNIYWRTSVKPKGYSIEFIASPDCDGTYCYIGSFSAEQGGNFDQGSSGDIVEGVTLAKGKKAQYRLFRGAYYNAFLSWKERGVLYTVVVKNGDKEKVMQIANSAINGGFRN</sequence>
<dbReference type="AlphaFoldDB" id="A0A1Z4JG03"/>
<name>A0A1Z4JG03_LEPBY</name>
<evidence type="ECO:0000313" key="1">
    <source>
        <dbReference type="EMBL" id="BAY55692.1"/>
    </source>
</evidence>
<reference evidence="1 2" key="1">
    <citation type="submission" date="2017-06" db="EMBL/GenBank/DDBJ databases">
        <title>Genome sequencing of cyanobaciteial culture collection at National Institute for Environmental Studies (NIES).</title>
        <authorList>
            <person name="Hirose Y."/>
            <person name="Shimura Y."/>
            <person name="Fujisawa T."/>
            <person name="Nakamura Y."/>
            <person name="Kawachi M."/>
        </authorList>
    </citation>
    <scope>NUCLEOTIDE SEQUENCE [LARGE SCALE GENOMIC DNA]</scope>
    <source>
        <strain evidence="1 2">NIES-2135</strain>
    </source>
</reference>
<organism evidence="1 2">
    <name type="scientific">Leptolyngbya boryana NIES-2135</name>
    <dbReference type="NCBI Taxonomy" id="1973484"/>
    <lineage>
        <taxon>Bacteria</taxon>
        <taxon>Bacillati</taxon>
        <taxon>Cyanobacteriota</taxon>
        <taxon>Cyanophyceae</taxon>
        <taxon>Leptolyngbyales</taxon>
        <taxon>Leptolyngbyaceae</taxon>
        <taxon>Leptolyngbya group</taxon>
        <taxon>Leptolyngbya</taxon>
    </lineage>
</organism>
<dbReference type="EMBL" id="AP018203">
    <property type="protein sequence ID" value="BAY55692.1"/>
    <property type="molecule type" value="Genomic_DNA"/>
</dbReference>
<protein>
    <recommendedName>
        <fullName evidence="3">DUF4367 domain-containing protein</fullName>
    </recommendedName>
</protein>
<evidence type="ECO:0008006" key="3">
    <source>
        <dbReference type="Google" id="ProtNLM"/>
    </source>
</evidence>